<dbReference type="InterPro" id="IPR012340">
    <property type="entry name" value="NA-bd_OB-fold"/>
</dbReference>
<dbReference type="SUPFAM" id="SSF50249">
    <property type="entry name" value="Nucleic acid-binding proteins"/>
    <property type="match status" value="1"/>
</dbReference>
<dbReference type="HOGENOM" id="CLU_353835_0_0_1"/>
<name>K1RLS5_MAGGI</name>
<organism evidence="1">
    <name type="scientific">Magallana gigas</name>
    <name type="common">Pacific oyster</name>
    <name type="synonym">Crassostrea gigas</name>
    <dbReference type="NCBI Taxonomy" id="29159"/>
    <lineage>
        <taxon>Eukaryota</taxon>
        <taxon>Metazoa</taxon>
        <taxon>Spiralia</taxon>
        <taxon>Lophotrochozoa</taxon>
        <taxon>Mollusca</taxon>
        <taxon>Bivalvia</taxon>
        <taxon>Autobranchia</taxon>
        <taxon>Pteriomorphia</taxon>
        <taxon>Ostreida</taxon>
        <taxon>Ostreoidea</taxon>
        <taxon>Ostreidae</taxon>
        <taxon>Magallana</taxon>
    </lineage>
</organism>
<dbReference type="SUPFAM" id="SSF56496">
    <property type="entry name" value="Fibrinogen C-terminal domain-like"/>
    <property type="match status" value="1"/>
</dbReference>
<accession>K1RLS5</accession>
<dbReference type="InterPro" id="IPR050373">
    <property type="entry name" value="Fibrinogen_C-term_domain"/>
</dbReference>
<dbReference type="AlphaFoldDB" id="K1RLS5"/>
<protein>
    <submittedName>
        <fullName evidence="1">Tenascin-R</fullName>
    </submittedName>
</protein>
<dbReference type="Gene3D" id="2.40.50.140">
    <property type="entry name" value="Nucleic acid-binding proteins"/>
    <property type="match status" value="1"/>
</dbReference>
<dbReference type="InterPro" id="IPR036056">
    <property type="entry name" value="Fibrinogen-like_C"/>
</dbReference>
<dbReference type="GO" id="GO:0005615">
    <property type="term" value="C:extracellular space"/>
    <property type="evidence" value="ECO:0007669"/>
    <property type="project" value="TreeGrafter"/>
</dbReference>
<sequence>MDLFLTTYSFNQKEQDIVIKFLQSLIKSSPEADPVLNAEEFYLSVIVPHLSLHRPSHSVLSVRLALDLGTMLLGEILNQGKSNLDFTLSLVLAAEVLDNCSVLWYDDTEKVTLKQRLVAFLNQLRQFQKLETTFCVNWIVKVTMDYDCTVRMAILQVCLTEEEFHDVCDILCRDLFLADKDLDYVNILRLAAVSETLSDRIGSYCQQKLNYNILILTLLQVGPHLITEEWIRMFKFLRNLISLRHLNVSVRMHGILPLVNLEGLSTSLPLSQLLSDFLKLQRYMYSEDQRSPAATEYCIRSAMAVFKNVVMEDITSIPPQCCLFLLTQSFSHIIMATGENPTEMLDSVNILLLDIVCQIEELSKGNSGTAFRDQMSGILHTSHSIRNAETKEMEEIIRTVQVRGTDVQVRNVRVKDGTEEVKVALWRDQVDGCKVGEFLEFSNLVTNSYMDEVSLSTTQRTKIQPCDAPPSMLTGTVIAYEKSEFGFSIMVEDGDTFQTVGIPINMVRDALECDENSVEDTLSIRIPFSVAVGTTNGIVSSFALGKPSTAFYKATHKQTCDVGFTSPCRCPTNMGDERCNHKYDCSGHLVDRNTPSYSFYKTFPNSVVKEMLCEMEIDNGGWIVFQRRVDGTTNFYRGWTEYENGFGDLANNFYMGNYYLHEIVKSGDYELRVDLEDQAGEWAYAAYTNFMIGGPSTSYLLEVSGFYGNASDSLDYHSGMKFSTYDRDNDEQSGSNCAVSYNGAWWHKSCHFSNLNGQYGIDSPGGIIWCHWRGYHHSLVRAQMMVRRKIKHEY</sequence>
<dbReference type="PROSITE" id="PS51406">
    <property type="entry name" value="FIBRINOGEN_C_2"/>
    <property type="match status" value="1"/>
</dbReference>
<dbReference type="Pfam" id="PF00147">
    <property type="entry name" value="Fibrinogen_C"/>
    <property type="match status" value="1"/>
</dbReference>
<dbReference type="SMART" id="SM00186">
    <property type="entry name" value="FBG"/>
    <property type="match status" value="1"/>
</dbReference>
<dbReference type="InterPro" id="IPR014716">
    <property type="entry name" value="Fibrinogen_a/b/g_C_1"/>
</dbReference>
<dbReference type="EMBL" id="JH817834">
    <property type="protein sequence ID" value="EKC35316.1"/>
    <property type="molecule type" value="Genomic_DNA"/>
</dbReference>
<dbReference type="PANTHER" id="PTHR19143">
    <property type="entry name" value="FIBRINOGEN/TENASCIN/ANGIOPOEITIN"/>
    <property type="match status" value="1"/>
</dbReference>
<dbReference type="InParanoid" id="K1RLS5"/>
<reference evidence="1" key="1">
    <citation type="journal article" date="2012" name="Nature">
        <title>The oyster genome reveals stress adaptation and complexity of shell formation.</title>
        <authorList>
            <person name="Zhang G."/>
            <person name="Fang X."/>
            <person name="Guo X."/>
            <person name="Li L."/>
            <person name="Luo R."/>
            <person name="Xu F."/>
            <person name="Yang P."/>
            <person name="Zhang L."/>
            <person name="Wang X."/>
            <person name="Qi H."/>
            <person name="Xiong Z."/>
            <person name="Que H."/>
            <person name="Xie Y."/>
            <person name="Holland P.W."/>
            <person name="Paps J."/>
            <person name="Zhu Y."/>
            <person name="Wu F."/>
            <person name="Chen Y."/>
            <person name="Wang J."/>
            <person name="Peng C."/>
            <person name="Meng J."/>
            <person name="Yang L."/>
            <person name="Liu J."/>
            <person name="Wen B."/>
            <person name="Zhang N."/>
            <person name="Huang Z."/>
            <person name="Zhu Q."/>
            <person name="Feng Y."/>
            <person name="Mount A."/>
            <person name="Hedgecock D."/>
            <person name="Xu Z."/>
            <person name="Liu Y."/>
            <person name="Domazet-Loso T."/>
            <person name="Du Y."/>
            <person name="Sun X."/>
            <person name="Zhang S."/>
            <person name="Liu B."/>
            <person name="Cheng P."/>
            <person name="Jiang X."/>
            <person name="Li J."/>
            <person name="Fan D."/>
            <person name="Wang W."/>
            <person name="Fu W."/>
            <person name="Wang T."/>
            <person name="Wang B."/>
            <person name="Zhang J."/>
            <person name="Peng Z."/>
            <person name="Li Y."/>
            <person name="Li N."/>
            <person name="Wang J."/>
            <person name="Chen M."/>
            <person name="He Y."/>
            <person name="Tan F."/>
            <person name="Song X."/>
            <person name="Zheng Q."/>
            <person name="Huang R."/>
            <person name="Yang H."/>
            <person name="Du X."/>
            <person name="Chen L."/>
            <person name="Yang M."/>
            <person name="Gaffney P.M."/>
            <person name="Wang S."/>
            <person name="Luo L."/>
            <person name="She Z."/>
            <person name="Ming Y."/>
            <person name="Huang W."/>
            <person name="Zhang S."/>
            <person name="Huang B."/>
            <person name="Zhang Y."/>
            <person name="Qu T."/>
            <person name="Ni P."/>
            <person name="Miao G."/>
            <person name="Wang J."/>
            <person name="Wang Q."/>
            <person name="Steinberg C.E."/>
            <person name="Wang H."/>
            <person name="Li N."/>
            <person name="Qian L."/>
            <person name="Zhang G."/>
            <person name="Li Y."/>
            <person name="Yang H."/>
            <person name="Liu X."/>
            <person name="Wang J."/>
            <person name="Yin Y."/>
            <person name="Wang J."/>
        </authorList>
    </citation>
    <scope>NUCLEOTIDE SEQUENCE [LARGE SCALE GENOMIC DNA]</scope>
    <source>
        <strain evidence="1">05x7-T-G4-1.051#20</strain>
    </source>
</reference>
<evidence type="ECO:0000313" key="1">
    <source>
        <dbReference type="EMBL" id="EKC35316.1"/>
    </source>
</evidence>
<gene>
    <name evidence="1" type="ORF">CGI_10016797</name>
</gene>
<proteinExistence type="predicted"/>
<dbReference type="Gene3D" id="3.90.215.10">
    <property type="entry name" value="Gamma Fibrinogen, chain A, domain 1"/>
    <property type="match status" value="1"/>
</dbReference>
<dbReference type="CDD" id="cd00087">
    <property type="entry name" value="FReD"/>
    <property type="match status" value="1"/>
</dbReference>
<dbReference type="InterPro" id="IPR002181">
    <property type="entry name" value="Fibrinogen_a/b/g_C_dom"/>
</dbReference>